<dbReference type="GO" id="GO:0033214">
    <property type="term" value="P:siderophore-iron import into cell"/>
    <property type="evidence" value="ECO:0007669"/>
    <property type="project" value="TreeGrafter"/>
</dbReference>
<keyword evidence="6 9" id="KW-1133">Transmembrane helix</keyword>
<accession>A0A2H1IMA1</accession>
<dbReference type="FunFam" id="1.10.3470.10:FF:000001">
    <property type="entry name" value="Vitamin B12 ABC transporter permease BtuC"/>
    <property type="match status" value="1"/>
</dbReference>
<evidence type="ECO:0000256" key="6">
    <source>
        <dbReference type="ARBA" id="ARBA00022989"/>
    </source>
</evidence>
<comment type="subcellular location">
    <subcellularLocation>
        <location evidence="1">Cell membrane</location>
        <topology evidence="1">Multi-pass membrane protein</topology>
    </subcellularLocation>
</comment>
<evidence type="ECO:0000256" key="1">
    <source>
        <dbReference type="ARBA" id="ARBA00004651"/>
    </source>
</evidence>
<dbReference type="EMBL" id="FXZG01000005">
    <property type="protein sequence ID" value="SMX76102.1"/>
    <property type="molecule type" value="Genomic_DNA"/>
</dbReference>
<keyword evidence="5 9" id="KW-0812">Transmembrane</keyword>
<dbReference type="GeneID" id="303222820"/>
<reference evidence="12 15" key="4">
    <citation type="submission" date="2018-10" db="EMBL/GenBank/DDBJ databases">
        <title>Brevibacterium genomes from Austrain hard cheese rinds.</title>
        <authorList>
            <person name="Anast J.M."/>
            <person name="Dzieciol M."/>
            <person name="Schultz D.L."/>
            <person name="Mann E."/>
            <person name="Wagner M."/>
            <person name="Schmitz-Esser S."/>
        </authorList>
    </citation>
    <scope>NUCLEOTIDE SEQUENCE [LARGE SCALE GENOMIC DNA]</scope>
    <source>
        <strain evidence="12 15">L261</strain>
    </source>
</reference>
<evidence type="ECO:0000256" key="9">
    <source>
        <dbReference type="SAM" id="Phobius"/>
    </source>
</evidence>
<proteinExistence type="inferred from homology"/>
<feature type="transmembrane region" description="Helical" evidence="9">
    <location>
        <begin position="87"/>
        <end position="104"/>
    </location>
</feature>
<evidence type="ECO:0000256" key="5">
    <source>
        <dbReference type="ARBA" id="ARBA00022692"/>
    </source>
</evidence>
<keyword evidence="4" id="KW-1003">Cell membrane</keyword>
<feature type="transmembrane region" description="Helical" evidence="9">
    <location>
        <begin position="332"/>
        <end position="350"/>
    </location>
</feature>
<feature type="transmembrane region" description="Helical" evidence="9">
    <location>
        <begin position="174"/>
        <end position="195"/>
    </location>
</feature>
<dbReference type="Proteomes" id="UP000297736">
    <property type="component" value="Unassembled WGS sequence"/>
</dbReference>
<evidence type="ECO:0000313" key="14">
    <source>
        <dbReference type="Proteomes" id="UP000234289"/>
    </source>
</evidence>
<evidence type="ECO:0000313" key="13">
    <source>
        <dbReference type="Proteomes" id="UP000217564"/>
    </source>
</evidence>
<accession>A0A2A3Z7N8</accession>
<dbReference type="GO" id="GO:0022857">
    <property type="term" value="F:transmembrane transporter activity"/>
    <property type="evidence" value="ECO:0007669"/>
    <property type="project" value="InterPro"/>
</dbReference>
<dbReference type="GO" id="GO:0005886">
    <property type="term" value="C:plasma membrane"/>
    <property type="evidence" value="ECO:0007669"/>
    <property type="project" value="UniProtKB-SubCell"/>
</dbReference>
<feature type="region of interest" description="Disordered" evidence="8">
    <location>
        <begin position="1"/>
        <end position="23"/>
    </location>
</feature>
<dbReference type="InterPro" id="IPR000522">
    <property type="entry name" value="ABC_transptr_permease_BtuC"/>
</dbReference>
<sequence>MTSAATFATTLNNSRTDSANTTNEPVNGTRASVLLLICACVIVVAAVLGVAVGSHYIEISRVLSALSRPDLTDPDHVIIWNSRIPRLALGIAVGAALAVAGVLMQTVTRNPLADAGLLGINAGASVSVVVGIAYFGVAGTQATVWWALFGAGFAAIIVYALGTTRGRAATPVRMALAGAAFAMAVGAVTSILLINNESTFLKFRYWVVGTLQGRQLDVTLSVAPFIVVGLLLGLGLVRSLDVLALGDETAKGLGARVGLTRALAALAVIVLAGAATAAAGPIGFVGLMSAHIVRIIVGPTHARMVPCAIVVGIALVLAADVAGRVVLAPSEVQTGISLAIIGAPVFIMVVRRGGLG</sequence>
<evidence type="ECO:0000256" key="3">
    <source>
        <dbReference type="ARBA" id="ARBA00022448"/>
    </source>
</evidence>
<comment type="similarity">
    <text evidence="2">Belongs to the binding-protein-dependent transport system permease family. FecCD subfamily.</text>
</comment>
<keyword evidence="7 9" id="KW-0472">Membrane</keyword>
<evidence type="ECO:0000313" key="12">
    <source>
        <dbReference type="EMBL" id="TGD39241.1"/>
    </source>
</evidence>
<evidence type="ECO:0000313" key="11">
    <source>
        <dbReference type="EMBL" id="SMX76102.1"/>
    </source>
</evidence>
<reference evidence="11" key="3">
    <citation type="submission" date="2017-03" db="EMBL/GenBank/DDBJ databases">
        <authorList>
            <person name="Afonso C.L."/>
            <person name="Miller P.J."/>
            <person name="Scott M.A."/>
            <person name="Spackman E."/>
            <person name="Goraichik I."/>
            <person name="Dimitrov K.M."/>
            <person name="Suarez D.L."/>
            <person name="Swayne D.E."/>
        </authorList>
    </citation>
    <scope>NUCLEOTIDE SEQUENCE [LARGE SCALE GENOMIC DNA]</scope>
    <source>
        <strain evidence="11">CNRZ 920</strain>
    </source>
</reference>
<dbReference type="EMBL" id="RHFF01000006">
    <property type="protein sequence ID" value="TGD39241.1"/>
    <property type="molecule type" value="Genomic_DNA"/>
</dbReference>
<dbReference type="SUPFAM" id="SSF81345">
    <property type="entry name" value="ABC transporter involved in vitamin B12 uptake, BtuC"/>
    <property type="match status" value="1"/>
</dbReference>
<feature type="transmembrane region" description="Helical" evidence="9">
    <location>
        <begin position="305"/>
        <end position="326"/>
    </location>
</feature>
<evidence type="ECO:0000256" key="8">
    <source>
        <dbReference type="SAM" id="MobiDB-lite"/>
    </source>
</evidence>
<gene>
    <name evidence="11" type="ORF">BAUR920_01174</name>
    <name evidence="10" type="ORF">CIK64_04990</name>
    <name evidence="12" type="ORF">EB834_07765</name>
</gene>
<keyword evidence="3" id="KW-0813">Transport</keyword>
<feature type="transmembrane region" description="Helical" evidence="9">
    <location>
        <begin position="144"/>
        <end position="162"/>
    </location>
</feature>
<evidence type="ECO:0000313" key="15">
    <source>
        <dbReference type="Proteomes" id="UP000297736"/>
    </source>
</evidence>
<dbReference type="RefSeq" id="WP_096161851.1">
    <property type="nucleotide sequence ID" value="NZ_FXZG01000005.1"/>
</dbReference>
<feature type="transmembrane region" description="Helical" evidence="9">
    <location>
        <begin position="33"/>
        <end position="57"/>
    </location>
</feature>
<dbReference type="PANTHER" id="PTHR30472">
    <property type="entry name" value="FERRIC ENTEROBACTIN TRANSPORT SYSTEM PERMEASE PROTEIN"/>
    <property type="match status" value="1"/>
</dbReference>
<name>A0A2A3Z7N8_BREAU</name>
<reference evidence="10 13" key="1">
    <citation type="journal article" date="2017" name="Elife">
        <title>Extensive horizontal gene transfer in cheese-associated bacteria.</title>
        <authorList>
            <person name="Bonham K.S."/>
            <person name="Wolfe B.E."/>
            <person name="Dutton R.J."/>
        </authorList>
    </citation>
    <scope>NUCLEOTIDE SEQUENCE [LARGE SCALE GENOMIC DNA]</scope>
    <source>
        <strain evidence="10 13">947_7</strain>
    </source>
</reference>
<feature type="transmembrane region" description="Helical" evidence="9">
    <location>
        <begin position="116"/>
        <end position="137"/>
    </location>
</feature>
<dbReference type="Gene3D" id="1.10.3470.10">
    <property type="entry name" value="ABC transporter involved in vitamin B12 uptake, BtuC"/>
    <property type="match status" value="1"/>
</dbReference>
<dbReference type="InterPro" id="IPR037294">
    <property type="entry name" value="ABC_BtuC-like"/>
</dbReference>
<organism evidence="10 13">
    <name type="scientific">Brevibacterium aurantiacum</name>
    <dbReference type="NCBI Taxonomy" id="273384"/>
    <lineage>
        <taxon>Bacteria</taxon>
        <taxon>Bacillati</taxon>
        <taxon>Actinomycetota</taxon>
        <taxon>Actinomycetes</taxon>
        <taxon>Micrococcales</taxon>
        <taxon>Brevibacteriaceae</taxon>
        <taxon>Brevibacterium</taxon>
    </lineage>
</organism>
<reference evidence="14" key="2">
    <citation type="submission" date="2017-03" db="EMBL/GenBank/DDBJ databases">
        <authorList>
            <person name="Monnet C."/>
        </authorList>
    </citation>
    <scope>NUCLEOTIDE SEQUENCE [LARGE SCALE GENOMIC DNA]</scope>
    <source>
        <strain evidence="14">CNRZ 920</strain>
    </source>
</reference>
<protein>
    <submittedName>
        <fullName evidence="10">Iron ABC transporter permease</fullName>
    </submittedName>
    <submittedName>
        <fullName evidence="11">Iron complex transport system permease protein</fullName>
    </submittedName>
</protein>
<evidence type="ECO:0000256" key="2">
    <source>
        <dbReference type="ARBA" id="ARBA00007935"/>
    </source>
</evidence>
<dbReference type="Proteomes" id="UP000234289">
    <property type="component" value="Unassembled WGS sequence"/>
</dbReference>
<feature type="transmembrane region" description="Helical" evidence="9">
    <location>
        <begin position="216"/>
        <end position="237"/>
    </location>
</feature>
<evidence type="ECO:0000313" key="10">
    <source>
        <dbReference type="EMBL" id="PCC47491.1"/>
    </source>
</evidence>
<dbReference type="PANTHER" id="PTHR30472:SF1">
    <property type="entry name" value="FE(3+) DICITRATE TRANSPORT SYSTEM PERMEASE PROTEIN FECC-RELATED"/>
    <property type="match status" value="1"/>
</dbReference>
<evidence type="ECO:0000256" key="4">
    <source>
        <dbReference type="ARBA" id="ARBA00022475"/>
    </source>
</evidence>
<feature type="transmembrane region" description="Helical" evidence="9">
    <location>
        <begin position="263"/>
        <end position="293"/>
    </location>
</feature>
<dbReference type="AlphaFoldDB" id="A0A2A3Z7N8"/>
<dbReference type="Pfam" id="PF01032">
    <property type="entry name" value="FecCD"/>
    <property type="match status" value="1"/>
</dbReference>
<dbReference type="EMBL" id="NRGP01000007">
    <property type="protein sequence ID" value="PCC47491.1"/>
    <property type="molecule type" value="Genomic_DNA"/>
</dbReference>
<evidence type="ECO:0000256" key="7">
    <source>
        <dbReference type="ARBA" id="ARBA00023136"/>
    </source>
</evidence>
<dbReference type="Proteomes" id="UP000217564">
    <property type="component" value="Unassembled WGS sequence"/>
</dbReference>
<dbReference type="CDD" id="cd06550">
    <property type="entry name" value="TM_ABC_iron-siderophores_like"/>
    <property type="match status" value="1"/>
</dbReference>